<organism evidence="2 3">
    <name type="scientific">Brassica cretica</name>
    <name type="common">Mustard</name>
    <dbReference type="NCBI Taxonomy" id="69181"/>
    <lineage>
        <taxon>Eukaryota</taxon>
        <taxon>Viridiplantae</taxon>
        <taxon>Streptophyta</taxon>
        <taxon>Embryophyta</taxon>
        <taxon>Tracheophyta</taxon>
        <taxon>Spermatophyta</taxon>
        <taxon>Magnoliopsida</taxon>
        <taxon>eudicotyledons</taxon>
        <taxon>Gunneridae</taxon>
        <taxon>Pentapetalae</taxon>
        <taxon>rosids</taxon>
        <taxon>malvids</taxon>
        <taxon>Brassicales</taxon>
        <taxon>Brassicaceae</taxon>
        <taxon>Brassiceae</taxon>
        <taxon>Brassica</taxon>
    </lineage>
</organism>
<evidence type="ECO:0000313" key="2">
    <source>
        <dbReference type="EMBL" id="KAF2555510.1"/>
    </source>
</evidence>
<sequence length="85" mass="9299">MATPFEVFRGPPKPEKKKSDAETDDLHGKPLMEGEALRSPTQKSCKGSGSDESDGITKRQSVRRKDVKREAIAIEDDGNRASSVL</sequence>
<proteinExistence type="predicted"/>
<feature type="region of interest" description="Disordered" evidence="1">
    <location>
        <begin position="1"/>
        <end position="85"/>
    </location>
</feature>
<evidence type="ECO:0000256" key="1">
    <source>
        <dbReference type="SAM" id="MobiDB-lite"/>
    </source>
</evidence>
<feature type="compositionally biased region" description="Basic and acidic residues" evidence="1">
    <location>
        <begin position="12"/>
        <end position="36"/>
    </location>
</feature>
<name>A0A8S9GRV6_BRACR</name>
<comment type="caution">
    <text evidence="2">The sequence shown here is derived from an EMBL/GenBank/DDBJ whole genome shotgun (WGS) entry which is preliminary data.</text>
</comment>
<gene>
    <name evidence="2" type="ORF">F2Q68_00013651</name>
</gene>
<feature type="compositionally biased region" description="Basic and acidic residues" evidence="1">
    <location>
        <begin position="63"/>
        <end position="72"/>
    </location>
</feature>
<accession>A0A8S9GRV6</accession>
<dbReference type="EMBL" id="QGKW02001940">
    <property type="protein sequence ID" value="KAF2555510.1"/>
    <property type="molecule type" value="Genomic_DNA"/>
</dbReference>
<dbReference type="Proteomes" id="UP000712281">
    <property type="component" value="Unassembled WGS sequence"/>
</dbReference>
<evidence type="ECO:0000313" key="3">
    <source>
        <dbReference type="Proteomes" id="UP000712281"/>
    </source>
</evidence>
<reference evidence="2" key="1">
    <citation type="submission" date="2019-12" db="EMBL/GenBank/DDBJ databases">
        <title>Genome sequencing and annotation of Brassica cretica.</title>
        <authorList>
            <person name="Studholme D.J."/>
            <person name="Sarris P.F."/>
        </authorList>
    </citation>
    <scope>NUCLEOTIDE SEQUENCE</scope>
    <source>
        <strain evidence="2">PFS-001/15</strain>
        <tissue evidence="2">Leaf</tissue>
    </source>
</reference>
<protein>
    <submittedName>
        <fullName evidence="2">Uncharacterized protein</fullName>
    </submittedName>
</protein>